<dbReference type="Gene3D" id="3.40.50.1110">
    <property type="entry name" value="SGNH hydrolase"/>
    <property type="match status" value="1"/>
</dbReference>
<dbReference type="Pfam" id="PF00657">
    <property type="entry name" value="Lipase_GDSL"/>
    <property type="match status" value="1"/>
</dbReference>
<evidence type="ECO:0000313" key="1">
    <source>
        <dbReference type="EMBL" id="QGJ94890.1"/>
    </source>
</evidence>
<dbReference type="InterPro" id="IPR013320">
    <property type="entry name" value="ConA-like_dom_sf"/>
</dbReference>
<dbReference type="Gene3D" id="2.60.120.200">
    <property type="match status" value="1"/>
</dbReference>
<dbReference type="Proteomes" id="UP000423065">
    <property type="component" value="Segment"/>
</dbReference>
<organism evidence="1 2">
    <name type="scientific">Gordonia phage Stormageddon</name>
    <dbReference type="NCBI Taxonomy" id="2656541"/>
    <lineage>
        <taxon>Viruses</taxon>
        <taxon>Duplodnaviria</taxon>
        <taxon>Heunggongvirae</taxon>
        <taxon>Uroviricota</taxon>
        <taxon>Caudoviricetes</taxon>
        <taxon>Stormageddonvirus</taxon>
        <taxon>Stormageddonvirus Stormageddon</taxon>
    </lineage>
</organism>
<gene>
    <name evidence="1" type="primary">27</name>
    <name evidence="1" type="ORF">SEA_STORMAGEDDON_27</name>
</gene>
<reference evidence="1 2" key="1">
    <citation type="submission" date="2019-10" db="EMBL/GenBank/DDBJ databases">
        <authorList>
            <person name="Garlena R.A."/>
            <person name="Russell D.A."/>
            <person name="Pope W.H."/>
            <person name="Jacobs-Sera D."/>
            <person name="Hatfull G.F."/>
        </authorList>
    </citation>
    <scope>NUCLEOTIDE SEQUENCE [LARGE SCALE GENOMIC DNA]</scope>
</reference>
<dbReference type="CDD" id="cd00229">
    <property type="entry name" value="SGNH_hydrolase"/>
    <property type="match status" value="1"/>
</dbReference>
<dbReference type="KEGG" id="vg:64766736"/>
<dbReference type="InterPro" id="IPR036514">
    <property type="entry name" value="SGNH_hydro_sf"/>
</dbReference>
<protein>
    <submittedName>
        <fullName evidence="1">Minor tail protein</fullName>
    </submittedName>
</protein>
<evidence type="ECO:0000313" key="2">
    <source>
        <dbReference type="Proteomes" id="UP000423065"/>
    </source>
</evidence>
<dbReference type="RefSeq" id="YP_010059503.1">
    <property type="nucleotide sequence ID" value="NC_054726.1"/>
</dbReference>
<dbReference type="GeneID" id="64766736"/>
<dbReference type="InterPro" id="IPR001087">
    <property type="entry name" value="GDSL"/>
</dbReference>
<dbReference type="EMBL" id="MN586040">
    <property type="protein sequence ID" value="QGJ94890.1"/>
    <property type="molecule type" value="Genomic_DNA"/>
</dbReference>
<dbReference type="SUPFAM" id="SSF49899">
    <property type="entry name" value="Concanavalin A-like lectins/glucanases"/>
    <property type="match status" value="1"/>
</dbReference>
<keyword evidence="2" id="KW-1185">Reference proteome</keyword>
<dbReference type="GO" id="GO:0016788">
    <property type="term" value="F:hydrolase activity, acting on ester bonds"/>
    <property type="evidence" value="ECO:0007669"/>
    <property type="project" value="InterPro"/>
</dbReference>
<proteinExistence type="predicted"/>
<dbReference type="SUPFAM" id="SSF52266">
    <property type="entry name" value="SGNH hydrolase"/>
    <property type="match status" value="1"/>
</dbReference>
<name>A0A649VQW0_9CAUD</name>
<sequence>MSIQVGTAGPLQRRYIGGQEVKKVYLGDKLIWSSGPPPDPSLRTMWPIPGDTKPVVVMFVGSSTTQGEIGTTREHQNYVNQLAARIVTHANNGLSTARVPKVTSGTVARPTTNGIWFWNCGLGGTISSNYIGTDRQSLMNSLQPDIMIHMIGANDYRNQNVPYATFKSNCQAVVNDARTRVPGVKHVFIHSYVPLDVTGNPTYRWEGYETALYELEAANSDVITITVRPEFEAQGVVLNGTDPNDLIGTDNIHALPAGYKMLANLCADKLQLQRRHNQPIFRMDANQLTAYANGAEVTSAPPPADVMEQTAGGAGQTAGQRPTMITAAINGNRALSFDGVDDTLDTNFVRSYGLPVTKFMVLKVAGGSASKPFFSRTTLNHNGYVWAFADSSTPYKVYYPSNSPTGNSFVYLDPNRWVIMAVVYTATDDQIMYMNSLEGAPSYSTGTDPDTQNGPFITSMRYGANTGRNTFAQMQVAYGELVQGELSPTEVAERMNNLAARFAVTLDPTAPVPPPPPPRTYLRDIGTQSYANTFQTGANRDLTADGWVDRSYSTGTYQLSDYAGGNVNNSPRRLIPSGVGSYRAYNCYYWNTQLSSGAMWARVKIYKPPAAADPNGGIGLVLRHSTTAGHFLKVMTNGDWRISYGTSNASTTAESPIRASGTIGRELVPGDELVALVTASNDYHFYVNDAKLGTVNNSTGSTNRYAGVLISQNDAGELYDFKCGVMGSDVPP</sequence>
<accession>A0A649VQW0</accession>